<dbReference type="AlphaFoldDB" id="A0A922I9D3"/>
<dbReference type="EMBL" id="ASGP02000001">
    <property type="protein sequence ID" value="KAH9525945.1"/>
    <property type="molecule type" value="Genomic_DNA"/>
</dbReference>
<evidence type="ECO:0000313" key="1">
    <source>
        <dbReference type="EMBL" id="KAH9525945.1"/>
    </source>
</evidence>
<proteinExistence type="predicted"/>
<comment type="caution">
    <text evidence="1">The sequence shown here is derived from an EMBL/GenBank/DDBJ whole genome shotgun (WGS) entry which is preliminary data.</text>
</comment>
<name>A0A922I9D3_DERFA</name>
<evidence type="ECO:0000313" key="2">
    <source>
        <dbReference type="Proteomes" id="UP000790347"/>
    </source>
</evidence>
<reference evidence="1" key="2">
    <citation type="journal article" date="2022" name="Res Sq">
        <title>Comparative Genomics Reveals Insights into the Divergent Evolution of Astigmatic Mites and Household Pest Adaptations.</title>
        <authorList>
            <person name="Xiong Q."/>
            <person name="Wan A.T.-Y."/>
            <person name="Liu X.-Y."/>
            <person name="Fung C.S.-H."/>
            <person name="Xiao X."/>
            <person name="Malainual N."/>
            <person name="Hou J."/>
            <person name="Wang L."/>
            <person name="Wang M."/>
            <person name="Yang K."/>
            <person name="Cui Y."/>
            <person name="Leung E."/>
            <person name="Nong W."/>
            <person name="Shin S.-K."/>
            <person name="Au S."/>
            <person name="Jeong K.Y."/>
            <person name="Chew F.T."/>
            <person name="Hui J."/>
            <person name="Leung T.F."/>
            <person name="Tungtrongchitr A."/>
            <person name="Zhong N."/>
            <person name="Liu Z."/>
            <person name="Tsui S."/>
        </authorList>
    </citation>
    <scope>NUCLEOTIDE SEQUENCE</scope>
    <source>
        <strain evidence="1">Derf</strain>
        <tissue evidence="1">Whole organism</tissue>
    </source>
</reference>
<gene>
    <name evidence="1" type="ORF">DERF_000073</name>
</gene>
<protein>
    <submittedName>
        <fullName evidence="1">Uncharacterized protein</fullName>
    </submittedName>
</protein>
<dbReference type="Proteomes" id="UP000790347">
    <property type="component" value="Unassembled WGS sequence"/>
</dbReference>
<organism evidence="1 2">
    <name type="scientific">Dermatophagoides farinae</name>
    <name type="common">American house dust mite</name>
    <dbReference type="NCBI Taxonomy" id="6954"/>
    <lineage>
        <taxon>Eukaryota</taxon>
        <taxon>Metazoa</taxon>
        <taxon>Ecdysozoa</taxon>
        <taxon>Arthropoda</taxon>
        <taxon>Chelicerata</taxon>
        <taxon>Arachnida</taxon>
        <taxon>Acari</taxon>
        <taxon>Acariformes</taxon>
        <taxon>Sarcoptiformes</taxon>
        <taxon>Astigmata</taxon>
        <taxon>Psoroptidia</taxon>
        <taxon>Analgoidea</taxon>
        <taxon>Pyroglyphidae</taxon>
        <taxon>Dermatophagoidinae</taxon>
        <taxon>Dermatophagoides</taxon>
    </lineage>
</organism>
<keyword evidence="2" id="KW-1185">Reference proteome</keyword>
<sequence>MAKPSNFSNNMLKTNLPFNSKIELLTKFRTGGVSLKTRFKTNAKLSKLMLSMIARHSKIDGSTVERGENFPYINFDTTHLLSKMVAGS</sequence>
<accession>A0A922I9D3</accession>
<reference evidence="1" key="1">
    <citation type="submission" date="2013-05" db="EMBL/GenBank/DDBJ databases">
        <authorList>
            <person name="Yim A.K.Y."/>
            <person name="Chan T.F."/>
            <person name="Ji K.M."/>
            <person name="Liu X.Y."/>
            <person name="Zhou J.W."/>
            <person name="Li R.Q."/>
            <person name="Yang K.Y."/>
            <person name="Li J."/>
            <person name="Li M."/>
            <person name="Law P.T.W."/>
            <person name="Wu Y.L."/>
            <person name="Cai Z.L."/>
            <person name="Qin H."/>
            <person name="Bao Y."/>
            <person name="Leung R.K.K."/>
            <person name="Ng P.K.S."/>
            <person name="Zou J."/>
            <person name="Zhong X.J."/>
            <person name="Ran P.X."/>
            <person name="Zhong N.S."/>
            <person name="Liu Z.G."/>
            <person name="Tsui S.K.W."/>
        </authorList>
    </citation>
    <scope>NUCLEOTIDE SEQUENCE</scope>
    <source>
        <strain evidence="1">Derf</strain>
        <tissue evidence="1">Whole organism</tissue>
    </source>
</reference>